<evidence type="ECO:0000313" key="2">
    <source>
        <dbReference type="Proteomes" id="UP000076154"/>
    </source>
</evidence>
<dbReference type="InParanoid" id="A0A369KB01"/>
<reference evidence="1" key="1">
    <citation type="submission" date="2018-04" db="EMBL/GenBank/DDBJ databases">
        <title>Whole genome sequencing of Hypsizygus marmoreus.</title>
        <authorList>
            <person name="Choi I.-G."/>
            <person name="Min B."/>
            <person name="Kim J.-G."/>
            <person name="Kim S."/>
            <person name="Oh Y.-L."/>
            <person name="Kong W.-S."/>
            <person name="Park H."/>
            <person name="Jeong J."/>
            <person name="Song E.-S."/>
        </authorList>
    </citation>
    <scope>NUCLEOTIDE SEQUENCE [LARGE SCALE GENOMIC DNA]</scope>
    <source>
        <strain evidence="1">51987-8</strain>
    </source>
</reference>
<organism evidence="1 2">
    <name type="scientific">Hypsizygus marmoreus</name>
    <name type="common">White beech mushroom</name>
    <name type="synonym">Agaricus marmoreus</name>
    <dbReference type="NCBI Taxonomy" id="39966"/>
    <lineage>
        <taxon>Eukaryota</taxon>
        <taxon>Fungi</taxon>
        <taxon>Dikarya</taxon>
        <taxon>Basidiomycota</taxon>
        <taxon>Agaricomycotina</taxon>
        <taxon>Agaricomycetes</taxon>
        <taxon>Agaricomycetidae</taxon>
        <taxon>Agaricales</taxon>
        <taxon>Tricholomatineae</taxon>
        <taxon>Lyophyllaceae</taxon>
        <taxon>Hypsizygus</taxon>
    </lineage>
</organism>
<comment type="caution">
    <text evidence="1">The sequence shown here is derived from an EMBL/GenBank/DDBJ whole genome shotgun (WGS) entry which is preliminary data.</text>
</comment>
<accession>A0A369KB01</accession>
<dbReference type="EMBL" id="LUEZ02000012">
    <property type="protein sequence ID" value="RDB28116.1"/>
    <property type="molecule type" value="Genomic_DNA"/>
</dbReference>
<evidence type="ECO:0000313" key="1">
    <source>
        <dbReference type="EMBL" id="RDB28116.1"/>
    </source>
</evidence>
<sequence>MTLAQCKAGQKRTPKKRQEWRLISGTRVMRTRKALHQRGFSEPFANCALGTVNTTPHHAPEDAADA</sequence>
<dbReference type="AlphaFoldDB" id="A0A369KB01"/>
<gene>
    <name evidence="1" type="ORF">Hypma_001448</name>
</gene>
<keyword evidence="2" id="KW-1185">Reference proteome</keyword>
<dbReference type="Proteomes" id="UP000076154">
    <property type="component" value="Unassembled WGS sequence"/>
</dbReference>
<protein>
    <submittedName>
        <fullName evidence="1">Uncharacterized protein</fullName>
    </submittedName>
</protein>
<name>A0A369KB01_HYPMA</name>
<proteinExistence type="predicted"/>